<proteinExistence type="predicted"/>
<feature type="non-terminal residue" evidence="1">
    <location>
        <position position="41"/>
    </location>
</feature>
<gene>
    <name evidence="1" type="ORF">S01H1_46501</name>
</gene>
<reference evidence="1" key="1">
    <citation type="journal article" date="2014" name="Front. Microbiol.">
        <title>High frequency of phylogenetically diverse reductive dehalogenase-homologous genes in deep subseafloor sedimentary metagenomes.</title>
        <authorList>
            <person name="Kawai M."/>
            <person name="Futagami T."/>
            <person name="Toyoda A."/>
            <person name="Takaki Y."/>
            <person name="Nishi S."/>
            <person name="Hori S."/>
            <person name="Arai W."/>
            <person name="Tsubouchi T."/>
            <person name="Morono Y."/>
            <person name="Uchiyama I."/>
            <person name="Ito T."/>
            <person name="Fujiyama A."/>
            <person name="Inagaki F."/>
            <person name="Takami H."/>
        </authorList>
    </citation>
    <scope>NUCLEOTIDE SEQUENCE</scope>
    <source>
        <strain evidence="1">Expedition CK06-06</strain>
    </source>
</reference>
<protein>
    <submittedName>
        <fullName evidence="1">Uncharacterized protein</fullName>
    </submittedName>
</protein>
<accession>X0URL6</accession>
<evidence type="ECO:0000313" key="1">
    <source>
        <dbReference type="EMBL" id="GAG08449.1"/>
    </source>
</evidence>
<comment type="caution">
    <text evidence="1">The sequence shown here is derived from an EMBL/GenBank/DDBJ whole genome shotgun (WGS) entry which is preliminary data.</text>
</comment>
<dbReference type="AlphaFoldDB" id="X0URL6"/>
<sequence>MRAHLAGKSKVRDLALTRARALIRHCADSIRATHRQQYELA</sequence>
<name>X0URL6_9ZZZZ</name>
<dbReference type="EMBL" id="BARS01029778">
    <property type="protein sequence ID" value="GAG08449.1"/>
    <property type="molecule type" value="Genomic_DNA"/>
</dbReference>
<organism evidence="1">
    <name type="scientific">marine sediment metagenome</name>
    <dbReference type="NCBI Taxonomy" id="412755"/>
    <lineage>
        <taxon>unclassified sequences</taxon>
        <taxon>metagenomes</taxon>
        <taxon>ecological metagenomes</taxon>
    </lineage>
</organism>
<dbReference type="Gene3D" id="1.20.58.2140">
    <property type="match status" value="1"/>
</dbReference>